<name>A0A6A5U7I4_9PLEO</name>
<proteinExistence type="predicted"/>
<dbReference type="AlphaFoldDB" id="A0A6A5U7I4"/>
<gene>
    <name evidence="2" type="ORF">CC80DRAFT_544223</name>
</gene>
<evidence type="ECO:0000313" key="2">
    <source>
        <dbReference type="EMBL" id="KAF1960825.1"/>
    </source>
</evidence>
<sequence>MAHPDFSLSLLQLIPGNTSEAHRDQDLSAHQEVCQNRRWLRDGERITDLCRGLFLASCKVMYQRVLTKVDKSSVHKLFFLPCTTPASGSVFYSPEVDEKDRVVALCLNSCLHTTQLGALMIAFMTAGRGYSNSLLHVYVRPKKKIEAWWDGGDQIKTEGYMHSINTDTWARDGIISDPSTDQFLYAGEHCSRGKHYRQKVKPNTASFRYRLGRFLAQHRQQLIRTGNDLTWERFQLLAQGATFRVVNNALWSELEREMRKISAKVKAALKEVRNKADHIDHVLQASVVEKMRMRKELMEQSDGEGHRELMEILDPYSKNYPTQSLTHNVRIPRFRPPIPDALFPAEICDLEPSKSMASSASATGVTHCELKACGKQLSATTYTCSRCAGVQVSDNSESTSILYCSETCRQADADTHSSDCEARRAQRTQFRVGIFLKDLFETIIVLVSQSVLKATWEQRGNTGITRDVYRVSRHKCIACPDCLRQWEEALARPFSEFHKKRAMYMDRCLLSIKILTKVIAFITMELGYKVFEIDVKPIIERPVHMIMYHKGKQILVDHAANHTVLAIVRSKYQTGNTVSLATATAIDMTHLQMGYAEAVTPWKDFRREKTMEAPHAVHRQGQTLESEYNGKLKDVENEMMVAINNVVYRVLEELHGCVAFFAESNSVEFSHGLERVKGELGKELFRVRTSWDAIKLGHCRLSKEKKKAAERNMRKQRDGPGNTRMEDSFRELGAYYDLRLGSG</sequence>
<keyword evidence="3" id="KW-1185">Reference proteome</keyword>
<organism evidence="2 3">
    <name type="scientific">Byssothecium circinans</name>
    <dbReference type="NCBI Taxonomy" id="147558"/>
    <lineage>
        <taxon>Eukaryota</taxon>
        <taxon>Fungi</taxon>
        <taxon>Dikarya</taxon>
        <taxon>Ascomycota</taxon>
        <taxon>Pezizomycotina</taxon>
        <taxon>Dothideomycetes</taxon>
        <taxon>Pleosporomycetidae</taxon>
        <taxon>Pleosporales</taxon>
        <taxon>Massarineae</taxon>
        <taxon>Massarinaceae</taxon>
        <taxon>Byssothecium</taxon>
    </lineage>
</organism>
<reference evidence="2" key="1">
    <citation type="journal article" date="2020" name="Stud. Mycol.">
        <title>101 Dothideomycetes genomes: a test case for predicting lifestyles and emergence of pathogens.</title>
        <authorList>
            <person name="Haridas S."/>
            <person name="Albert R."/>
            <person name="Binder M."/>
            <person name="Bloem J."/>
            <person name="Labutti K."/>
            <person name="Salamov A."/>
            <person name="Andreopoulos B."/>
            <person name="Baker S."/>
            <person name="Barry K."/>
            <person name="Bills G."/>
            <person name="Bluhm B."/>
            <person name="Cannon C."/>
            <person name="Castanera R."/>
            <person name="Culley D."/>
            <person name="Daum C."/>
            <person name="Ezra D."/>
            <person name="Gonzalez J."/>
            <person name="Henrissat B."/>
            <person name="Kuo A."/>
            <person name="Liang C."/>
            <person name="Lipzen A."/>
            <person name="Lutzoni F."/>
            <person name="Magnuson J."/>
            <person name="Mondo S."/>
            <person name="Nolan M."/>
            <person name="Ohm R."/>
            <person name="Pangilinan J."/>
            <person name="Park H.-J."/>
            <person name="Ramirez L."/>
            <person name="Alfaro M."/>
            <person name="Sun H."/>
            <person name="Tritt A."/>
            <person name="Yoshinaga Y."/>
            <person name="Zwiers L.-H."/>
            <person name="Turgeon B."/>
            <person name="Goodwin S."/>
            <person name="Spatafora J."/>
            <person name="Crous P."/>
            <person name="Grigoriev I."/>
        </authorList>
    </citation>
    <scope>NUCLEOTIDE SEQUENCE</scope>
    <source>
        <strain evidence="2">CBS 675.92</strain>
    </source>
</reference>
<dbReference type="Proteomes" id="UP000800035">
    <property type="component" value="Unassembled WGS sequence"/>
</dbReference>
<protein>
    <recommendedName>
        <fullName evidence="4">MYND-type zinc finger protein samB</fullName>
    </recommendedName>
</protein>
<evidence type="ECO:0008006" key="4">
    <source>
        <dbReference type="Google" id="ProtNLM"/>
    </source>
</evidence>
<feature type="region of interest" description="Disordered" evidence="1">
    <location>
        <begin position="705"/>
        <end position="726"/>
    </location>
</feature>
<feature type="compositionally biased region" description="Basic and acidic residues" evidence="1">
    <location>
        <begin position="707"/>
        <end position="726"/>
    </location>
</feature>
<dbReference type="OrthoDB" id="432970at2759"/>
<dbReference type="EMBL" id="ML976982">
    <property type="protein sequence ID" value="KAF1960825.1"/>
    <property type="molecule type" value="Genomic_DNA"/>
</dbReference>
<evidence type="ECO:0000256" key="1">
    <source>
        <dbReference type="SAM" id="MobiDB-lite"/>
    </source>
</evidence>
<accession>A0A6A5U7I4</accession>
<evidence type="ECO:0000313" key="3">
    <source>
        <dbReference type="Proteomes" id="UP000800035"/>
    </source>
</evidence>